<dbReference type="GO" id="GO:0008270">
    <property type="term" value="F:zinc ion binding"/>
    <property type="evidence" value="ECO:0007669"/>
    <property type="project" value="InterPro"/>
</dbReference>
<sequence>MSSPALSQGPTPQWPNGESQDSMATSQGVTTEDGVSVRPMRLKVLYTFDDQNKTNCLARWPHVLQIQTVAMDETTSIGVIELKTCIQAIVQCSPELVARLGQDYTVYAYDFSEYDNPLVGQGMLSWALAASSPSPDAPAHQSNKPITGRVCKNILGLFANGVKETLEVKLRLVPVPSVLQSEFVNAMEKYRDLSRAMPPGLDPNEWMNLLQTNPNLGQLANKATPTPVANSVQGQSQNQKDGTSMEVVNQLLSPSLQQQSQADPLNQVNPTVAAREASVAETSASENPKKTSRPSSRASVKRPRKPRQPKAPKAAQLQGGNTSGYEEGTDGDDGPSGRKRAKTTKADWSSKSTIGDGPDSLRVTASTSGSLRMFRPIAINPALALAAPGIPRAPTPTPQNTKPLRARPKPISQTSMRQTSFSGEPEELQRHMSPYSASEKPQDRPRTSIESAQMSPERHESPADTPPGIGSSPPVMRTRPPSIMPSSPPCPSSPVLPQMPREGIDSGFMSGPLDDLFGEEEDVLPDFNDRVAEISPELPRHRVPQATFVIEEEMPGPMDLLPTKMPVIPPPKPLSKKALARAASRTGSRAGSVVSEDGQQTLPPLRRDSVAMPSQLSFPPHVAPTESATQQAPARPVSQPPAQSRAQSQRQSPSEQLRTQAPAVAPQAATQHPISEPSMVMAKASSSAQSTSAPRSRPESRVMSRTASMGSLTLPELPAGDPVLPPSALQRSQTWSEANQPSVDEAVPHQSNNNQVQPLQHYIDTYTALEFVGGETSAQDRARISKRASIAQKLELAIAKGKAPLFCNNCGVLDTPTWRKSWAQYYEGTPGYYEYSDAPGKVTCVVVLTRDEKTGQPTSYKTLKKTLLPSDKKQDYEEYNLCNPCGIWMTKYKSPRPPEKFDKYAPTTRKMPPARSRNVYPHGGFMTSDANIPPSDSFQPQSEAYFPPTGHYQRQASAPGPQEGVSHLDSTHTVQRQASENSLPQDDRGRSTSSRPPKRLKAMTSDAASAALRRAIQSSPARWQGTRNSPIDVEDDSMGSTRRLLFPSPRKDGSPNVLGEMVTNIVQVSADVQASKSLIMDAINKENCPPEVEVGDQDAELLRLFEEEMARPSTPTQNSPQVNPFKTPTRPTTTHRPITRSVSKSIGSAKSPGQLFPFGQQTPSKTPSSRRRSPRNQDASVFESPFTATLNQLISEVINNPSPARNLELDFANMPDLPSLNDNNMDVNFNVEDFFATVEPMPSSSPTMFSLYEDPLAMNNINWDDFGNFACENEKTGKETKVEIKTEPQDSPDKGDDNESQEQA</sequence>
<keyword evidence="4" id="KW-1185">Reference proteome</keyword>
<dbReference type="EMBL" id="MU251520">
    <property type="protein sequence ID" value="KAG9233009.1"/>
    <property type="molecule type" value="Genomic_DNA"/>
</dbReference>
<feature type="compositionally biased region" description="Polar residues" evidence="1">
    <location>
        <begin position="928"/>
        <end position="942"/>
    </location>
</feature>
<feature type="region of interest" description="Disordered" evidence="1">
    <location>
        <begin position="273"/>
        <end position="362"/>
    </location>
</feature>
<feature type="compositionally biased region" description="Low complexity" evidence="1">
    <location>
        <begin position="1127"/>
        <end position="1140"/>
    </location>
</feature>
<reference evidence="3" key="1">
    <citation type="journal article" date="2021" name="IMA Fungus">
        <title>Genomic characterization of three marine fungi, including Emericellopsis atlantica sp. nov. with signatures of a generalist lifestyle and marine biomass degradation.</title>
        <authorList>
            <person name="Hagestad O.C."/>
            <person name="Hou L."/>
            <person name="Andersen J.H."/>
            <person name="Hansen E.H."/>
            <person name="Altermark B."/>
            <person name="Li C."/>
            <person name="Kuhnert E."/>
            <person name="Cox R.J."/>
            <person name="Crous P.W."/>
            <person name="Spatafora J.W."/>
            <person name="Lail K."/>
            <person name="Amirebrahimi M."/>
            <person name="Lipzen A."/>
            <person name="Pangilinan J."/>
            <person name="Andreopoulos W."/>
            <person name="Hayes R.D."/>
            <person name="Ng V."/>
            <person name="Grigoriev I.V."/>
            <person name="Jackson S.A."/>
            <person name="Sutton T.D.S."/>
            <person name="Dobson A.D.W."/>
            <person name="Rama T."/>
        </authorList>
    </citation>
    <scope>NUCLEOTIDE SEQUENCE</scope>
    <source>
        <strain evidence="3">TRa018bII</strain>
    </source>
</reference>
<feature type="region of interest" description="Disordered" evidence="1">
    <location>
        <begin position="1110"/>
        <end position="1184"/>
    </location>
</feature>
<protein>
    <recommendedName>
        <fullName evidence="2">Ams2/SPT21 N-terminal domain-containing protein</fullName>
    </recommendedName>
</protein>
<gene>
    <name evidence="3" type="ORF">BJ875DRAFT_60162</name>
</gene>
<feature type="region of interest" description="Disordered" evidence="1">
    <location>
        <begin position="389"/>
        <end position="519"/>
    </location>
</feature>
<dbReference type="OrthoDB" id="3199820at2759"/>
<feature type="compositionally biased region" description="Basic and acidic residues" evidence="1">
    <location>
        <begin position="1274"/>
        <end position="1297"/>
    </location>
</feature>
<dbReference type="GO" id="GO:0000183">
    <property type="term" value="P:rDNA heterochromatin formation"/>
    <property type="evidence" value="ECO:0007669"/>
    <property type="project" value="TreeGrafter"/>
</dbReference>
<evidence type="ECO:0000313" key="4">
    <source>
        <dbReference type="Proteomes" id="UP000824998"/>
    </source>
</evidence>
<dbReference type="InterPro" id="IPR057725">
    <property type="entry name" value="Ams2-SPT21_N"/>
</dbReference>
<feature type="compositionally biased region" description="Pro residues" evidence="1">
    <location>
        <begin position="482"/>
        <end position="494"/>
    </location>
</feature>
<feature type="compositionally biased region" description="Polar residues" evidence="1">
    <location>
        <begin position="1016"/>
        <end position="1029"/>
    </location>
</feature>
<evidence type="ECO:0000313" key="3">
    <source>
        <dbReference type="EMBL" id="KAG9233009.1"/>
    </source>
</evidence>
<feature type="compositionally biased region" description="Polar residues" evidence="1">
    <location>
        <begin position="729"/>
        <end position="742"/>
    </location>
</feature>
<accession>A0A9P8C404</accession>
<proteinExistence type="predicted"/>
<feature type="compositionally biased region" description="Polar residues" evidence="1">
    <location>
        <begin position="411"/>
        <end position="422"/>
    </location>
</feature>
<feature type="compositionally biased region" description="Low complexity" evidence="1">
    <location>
        <begin position="580"/>
        <end position="592"/>
    </location>
</feature>
<dbReference type="PANTHER" id="PTHR39147:SF1">
    <property type="entry name" value="PROTEIN SPT21"/>
    <property type="match status" value="1"/>
</dbReference>
<feature type="region of interest" description="Disordered" evidence="1">
    <location>
        <begin position="560"/>
        <end position="752"/>
    </location>
</feature>
<dbReference type="GO" id="GO:0006357">
    <property type="term" value="P:regulation of transcription by RNA polymerase II"/>
    <property type="evidence" value="ECO:0007669"/>
    <property type="project" value="TreeGrafter"/>
</dbReference>
<dbReference type="PANTHER" id="PTHR39147">
    <property type="entry name" value="PROTEIN SPT21"/>
    <property type="match status" value="1"/>
</dbReference>
<feature type="compositionally biased region" description="Polar residues" evidence="1">
    <location>
        <begin position="1"/>
        <end position="30"/>
    </location>
</feature>
<feature type="region of interest" description="Disordered" evidence="1">
    <location>
        <begin position="1274"/>
        <end position="1304"/>
    </location>
</feature>
<dbReference type="InterPro" id="IPR013088">
    <property type="entry name" value="Znf_NHR/GATA"/>
</dbReference>
<dbReference type="InterPro" id="IPR042403">
    <property type="entry name" value="Spt21/Ams2"/>
</dbReference>
<name>A0A9P8C404_9HELO</name>
<feature type="domain" description="Ams2/SPT21 N-terminal" evidence="2">
    <location>
        <begin position="35"/>
        <end position="175"/>
    </location>
</feature>
<feature type="region of interest" description="Disordered" evidence="1">
    <location>
        <begin position="217"/>
        <end position="244"/>
    </location>
</feature>
<feature type="compositionally biased region" description="Basic residues" evidence="1">
    <location>
        <begin position="299"/>
        <end position="310"/>
    </location>
</feature>
<feature type="compositionally biased region" description="Low complexity" evidence="1">
    <location>
        <begin position="682"/>
        <end position="695"/>
    </location>
</feature>
<evidence type="ECO:0000259" key="2">
    <source>
        <dbReference type="Pfam" id="PF25823"/>
    </source>
</evidence>
<dbReference type="Pfam" id="PF25823">
    <property type="entry name" value="Ams2-SPT21_N"/>
    <property type="match status" value="1"/>
</dbReference>
<dbReference type="Proteomes" id="UP000824998">
    <property type="component" value="Unassembled WGS sequence"/>
</dbReference>
<feature type="region of interest" description="Disordered" evidence="1">
    <location>
        <begin position="1"/>
        <end position="34"/>
    </location>
</feature>
<dbReference type="Gene3D" id="3.30.50.10">
    <property type="entry name" value="Erythroid Transcription Factor GATA-1, subunit A"/>
    <property type="match status" value="1"/>
</dbReference>
<feature type="compositionally biased region" description="Polar residues" evidence="1">
    <location>
        <begin position="971"/>
        <end position="984"/>
    </location>
</feature>
<feature type="compositionally biased region" description="Low complexity" evidence="1">
    <location>
        <begin position="640"/>
        <end position="671"/>
    </location>
</feature>
<evidence type="ECO:0000256" key="1">
    <source>
        <dbReference type="SAM" id="MobiDB-lite"/>
    </source>
</evidence>
<feature type="compositionally biased region" description="Polar residues" evidence="1">
    <location>
        <begin position="1113"/>
        <end position="1126"/>
    </location>
</feature>
<dbReference type="SUPFAM" id="SSF57716">
    <property type="entry name" value="Glucocorticoid receptor-like (DNA-binding domain)"/>
    <property type="match status" value="1"/>
</dbReference>
<organism evidence="3 4">
    <name type="scientific">Amylocarpus encephaloides</name>
    <dbReference type="NCBI Taxonomy" id="45428"/>
    <lineage>
        <taxon>Eukaryota</taxon>
        <taxon>Fungi</taxon>
        <taxon>Dikarya</taxon>
        <taxon>Ascomycota</taxon>
        <taxon>Pezizomycotina</taxon>
        <taxon>Leotiomycetes</taxon>
        <taxon>Helotiales</taxon>
        <taxon>Helotiales incertae sedis</taxon>
        <taxon>Amylocarpus</taxon>
    </lineage>
</organism>
<feature type="region of interest" description="Disordered" evidence="1">
    <location>
        <begin position="898"/>
        <end position="1056"/>
    </location>
</feature>
<dbReference type="GO" id="GO:0030466">
    <property type="term" value="P:silent mating-type cassette heterochromatin formation"/>
    <property type="evidence" value="ECO:0007669"/>
    <property type="project" value="TreeGrafter"/>
</dbReference>
<feature type="compositionally biased region" description="Polar residues" evidence="1">
    <location>
        <begin position="217"/>
        <end position="242"/>
    </location>
</feature>
<comment type="caution">
    <text evidence="3">The sequence shown here is derived from an EMBL/GenBank/DDBJ whole genome shotgun (WGS) entry which is preliminary data.</text>
</comment>